<dbReference type="EMBL" id="FNHH01000024">
    <property type="protein sequence ID" value="SDM80806.1"/>
    <property type="molecule type" value="Genomic_DNA"/>
</dbReference>
<keyword evidence="3" id="KW-0547">Nucleotide-binding</keyword>
<comment type="similarity">
    <text evidence="1">Belongs to the methylthioribose kinase family.</text>
</comment>
<dbReference type="InterPro" id="IPR011009">
    <property type="entry name" value="Kinase-like_dom_sf"/>
</dbReference>
<dbReference type="Pfam" id="PF01636">
    <property type="entry name" value="APH"/>
    <property type="match status" value="1"/>
</dbReference>
<evidence type="ECO:0000256" key="1">
    <source>
        <dbReference type="ARBA" id="ARBA00010165"/>
    </source>
</evidence>
<accession>A0A1G9W9C4</accession>
<dbReference type="RefSeq" id="WP_090705970.1">
    <property type="nucleotide sequence ID" value="NZ_FNHH01000024.1"/>
</dbReference>
<name>A0A1G9W9C4_9SPHI</name>
<evidence type="ECO:0000256" key="2">
    <source>
        <dbReference type="ARBA" id="ARBA00022679"/>
    </source>
</evidence>
<sequence>MTLDTIEEVKKYLLAEGLVSSDDVVQVEYLSGGVSCRVWKIVRNNDRWVIKQALEKLDVKVDWFSDVERIHREHHVMKQIERIVPDSNVPKVLHTDYTNHVYMMTCAEEGVETWKDLLISGVFNVSTAKSAASLLSQIHSQSFKIDEEQKAEFSDQKYFNQLRIDPFHRFLIQKYPELTSAINKLIDELTLEKTCLVHGDFSPKNMLVQKNGEIVLIDFEVAHWGNPVFDLAYCLGHLMLKAWHLKKYEEILSLIRAFLDSYRGKVSNLLPHLGLMLLARMDGKSPVNYIQDEDLKQIIRMVAISWIKNTAPDTHVMNAIEQQYNLN</sequence>
<protein>
    <submittedName>
        <fullName evidence="7">Phosphotransferase enzyme family protein</fullName>
    </submittedName>
</protein>
<organism evidence="7 8">
    <name type="scientific">Daejeonella rubra</name>
    <dbReference type="NCBI Taxonomy" id="990371"/>
    <lineage>
        <taxon>Bacteria</taxon>
        <taxon>Pseudomonadati</taxon>
        <taxon>Bacteroidota</taxon>
        <taxon>Sphingobacteriia</taxon>
        <taxon>Sphingobacteriales</taxon>
        <taxon>Sphingobacteriaceae</taxon>
        <taxon>Daejeonella</taxon>
    </lineage>
</organism>
<evidence type="ECO:0000256" key="4">
    <source>
        <dbReference type="ARBA" id="ARBA00022777"/>
    </source>
</evidence>
<dbReference type="InterPro" id="IPR002575">
    <property type="entry name" value="Aminoglycoside_PTrfase"/>
</dbReference>
<evidence type="ECO:0000259" key="6">
    <source>
        <dbReference type="PROSITE" id="PS50011"/>
    </source>
</evidence>
<dbReference type="InterPro" id="IPR015897">
    <property type="entry name" value="CHK_kinase-like"/>
</dbReference>
<dbReference type="Gene3D" id="3.90.1200.10">
    <property type="match status" value="1"/>
</dbReference>
<evidence type="ECO:0000313" key="7">
    <source>
        <dbReference type="EMBL" id="SDM80806.1"/>
    </source>
</evidence>
<dbReference type="SUPFAM" id="SSF56112">
    <property type="entry name" value="Protein kinase-like (PK-like)"/>
    <property type="match status" value="1"/>
</dbReference>
<reference evidence="8" key="1">
    <citation type="submission" date="2016-10" db="EMBL/GenBank/DDBJ databases">
        <authorList>
            <person name="Varghese N."/>
            <person name="Submissions S."/>
        </authorList>
    </citation>
    <scope>NUCLEOTIDE SEQUENCE [LARGE SCALE GENOMIC DNA]</scope>
    <source>
        <strain evidence="8">DSM 24536</strain>
    </source>
</reference>
<dbReference type="Proteomes" id="UP000199226">
    <property type="component" value="Unassembled WGS sequence"/>
</dbReference>
<dbReference type="PANTHER" id="PTHR34273">
    <property type="entry name" value="METHYLTHIORIBOSE KINASE"/>
    <property type="match status" value="1"/>
</dbReference>
<evidence type="ECO:0000256" key="3">
    <source>
        <dbReference type="ARBA" id="ARBA00022741"/>
    </source>
</evidence>
<keyword evidence="5" id="KW-0067">ATP-binding</keyword>
<dbReference type="Gene3D" id="3.30.200.20">
    <property type="entry name" value="Phosphorylase Kinase, domain 1"/>
    <property type="match status" value="1"/>
</dbReference>
<keyword evidence="8" id="KW-1185">Reference proteome</keyword>
<dbReference type="GO" id="GO:0005524">
    <property type="term" value="F:ATP binding"/>
    <property type="evidence" value="ECO:0007669"/>
    <property type="project" value="UniProtKB-KW"/>
</dbReference>
<dbReference type="GO" id="GO:0004672">
    <property type="term" value="F:protein kinase activity"/>
    <property type="evidence" value="ECO:0007669"/>
    <property type="project" value="InterPro"/>
</dbReference>
<keyword evidence="2 7" id="KW-0808">Transferase</keyword>
<dbReference type="PROSITE" id="PS50011">
    <property type="entry name" value="PROTEIN_KINASE_DOM"/>
    <property type="match status" value="1"/>
</dbReference>
<dbReference type="InterPro" id="IPR000719">
    <property type="entry name" value="Prot_kinase_dom"/>
</dbReference>
<dbReference type="OrthoDB" id="9777791at2"/>
<dbReference type="STRING" id="990371.SAMN05421813_12415"/>
<keyword evidence="4" id="KW-0418">Kinase</keyword>
<dbReference type="PANTHER" id="PTHR34273:SF2">
    <property type="entry name" value="METHYLTHIORIBOSE KINASE"/>
    <property type="match status" value="1"/>
</dbReference>
<feature type="domain" description="Protein kinase" evidence="6">
    <location>
        <begin position="24"/>
        <end position="327"/>
    </location>
</feature>
<evidence type="ECO:0000313" key="8">
    <source>
        <dbReference type="Proteomes" id="UP000199226"/>
    </source>
</evidence>
<dbReference type="AlphaFoldDB" id="A0A1G9W9C4"/>
<dbReference type="SMART" id="SM00587">
    <property type="entry name" value="CHK"/>
    <property type="match status" value="1"/>
</dbReference>
<evidence type="ECO:0000256" key="5">
    <source>
        <dbReference type="ARBA" id="ARBA00022840"/>
    </source>
</evidence>
<proteinExistence type="inferred from homology"/>
<gene>
    <name evidence="7" type="ORF">SAMN05421813_12415</name>
</gene>